<sequence length="240" mass="26541">MSMANTLGKLSIRDQAVVELVARFKQLTAAHIRTALFGELASQTPCDRVLKRLTESSHLARLARLVGGDTGGSSQFVYQLGRAGWKLLDKPGHYWAPRAVNLHTLAIADCFAALKQADQAGGLRLLTFTTEPDCHTSVGAVSLTPDAYVEVGDPVARLKRSFWLEIDQGTEHADKIRDKCLRYWQGYQRWNEAYYPSVVFVVPDARRRAQVERVIGGGPEEAQSSFVVATHAELLTNMAM</sequence>
<keyword evidence="2" id="KW-1185">Reference proteome</keyword>
<reference evidence="2" key="1">
    <citation type="journal article" date="2019" name="Int. J. Syst. Evol. Microbiol.">
        <title>The Global Catalogue of Microorganisms (GCM) 10K type strain sequencing project: providing services to taxonomists for standard genome sequencing and annotation.</title>
        <authorList>
            <consortium name="The Broad Institute Genomics Platform"/>
            <consortium name="The Broad Institute Genome Sequencing Center for Infectious Disease"/>
            <person name="Wu L."/>
            <person name="Ma J."/>
        </authorList>
    </citation>
    <scope>NUCLEOTIDE SEQUENCE [LARGE SCALE GENOMIC DNA]</scope>
    <source>
        <strain evidence="2">CCUG 59778</strain>
    </source>
</reference>
<protein>
    <submittedName>
        <fullName evidence="1">Replication-relaxation family protein</fullName>
    </submittedName>
</protein>
<dbReference type="RefSeq" id="WP_378250823.1">
    <property type="nucleotide sequence ID" value="NZ_JBHSKF010000019.1"/>
</dbReference>
<dbReference type="Pfam" id="PF13814">
    <property type="entry name" value="Replic_Relax"/>
    <property type="match status" value="1"/>
</dbReference>
<evidence type="ECO:0000313" key="2">
    <source>
        <dbReference type="Proteomes" id="UP001596157"/>
    </source>
</evidence>
<dbReference type="Proteomes" id="UP001596157">
    <property type="component" value="Unassembled WGS sequence"/>
</dbReference>
<proteinExistence type="predicted"/>
<dbReference type="EMBL" id="JBHSKF010000019">
    <property type="protein sequence ID" value="MFC5290924.1"/>
    <property type="molecule type" value="Genomic_DNA"/>
</dbReference>
<accession>A0ABW0EXL5</accession>
<gene>
    <name evidence="1" type="ORF">ACFPM7_28070</name>
</gene>
<dbReference type="InterPro" id="IPR025855">
    <property type="entry name" value="Replic_Relax"/>
</dbReference>
<evidence type="ECO:0000313" key="1">
    <source>
        <dbReference type="EMBL" id="MFC5290924.1"/>
    </source>
</evidence>
<comment type="caution">
    <text evidence="1">The sequence shown here is derived from an EMBL/GenBank/DDBJ whole genome shotgun (WGS) entry which is preliminary data.</text>
</comment>
<name>A0ABW0EXL5_9PSEU</name>
<organism evidence="1 2">
    <name type="scientific">Actinokineospora guangxiensis</name>
    <dbReference type="NCBI Taxonomy" id="1490288"/>
    <lineage>
        <taxon>Bacteria</taxon>
        <taxon>Bacillati</taxon>
        <taxon>Actinomycetota</taxon>
        <taxon>Actinomycetes</taxon>
        <taxon>Pseudonocardiales</taxon>
        <taxon>Pseudonocardiaceae</taxon>
        <taxon>Actinokineospora</taxon>
    </lineage>
</organism>